<gene>
    <name evidence="3" type="ORF">ACFFVB_05735</name>
</gene>
<accession>A0ABV5EZG3</accession>
<dbReference type="GO" id="GO:0016787">
    <property type="term" value="F:hydrolase activity"/>
    <property type="evidence" value="ECO:0007669"/>
    <property type="project" value="UniProtKB-KW"/>
</dbReference>
<organism evidence="3 4">
    <name type="scientific">Formosa undariae</name>
    <dbReference type="NCBI Taxonomy" id="1325436"/>
    <lineage>
        <taxon>Bacteria</taxon>
        <taxon>Pseudomonadati</taxon>
        <taxon>Bacteroidota</taxon>
        <taxon>Flavobacteriia</taxon>
        <taxon>Flavobacteriales</taxon>
        <taxon>Flavobacteriaceae</taxon>
        <taxon>Formosa</taxon>
    </lineage>
</organism>
<dbReference type="Gene3D" id="3.10.129.10">
    <property type="entry name" value="Hotdog Thioesterase"/>
    <property type="match status" value="1"/>
</dbReference>
<proteinExistence type="inferred from homology"/>
<dbReference type="InterPro" id="IPR029069">
    <property type="entry name" value="HotDog_dom_sf"/>
</dbReference>
<evidence type="ECO:0000313" key="3">
    <source>
        <dbReference type="EMBL" id="MFB9052575.1"/>
    </source>
</evidence>
<dbReference type="Proteomes" id="UP001589605">
    <property type="component" value="Unassembled WGS sequence"/>
</dbReference>
<sequence length="129" mass="15189">MKEFELKVTVTEDDLDELNHVNNVRYVQWIQDVAKGHWQNTATAEMQDLYIWVVIEHHIYYKGEALLGDELVLKTFIKKATGVKSIRVVELFHAKTKKLMLTAETHWCLIHTETKRPTRIPEDVKVIFQ</sequence>
<dbReference type="Pfam" id="PF13279">
    <property type="entry name" value="4HBT_2"/>
    <property type="match status" value="1"/>
</dbReference>
<name>A0ABV5EZG3_9FLAO</name>
<evidence type="ECO:0000256" key="2">
    <source>
        <dbReference type="ARBA" id="ARBA00022801"/>
    </source>
</evidence>
<dbReference type="EC" id="3.1.2.-" evidence="3"/>
<protein>
    <submittedName>
        <fullName evidence="3">Acyl-CoA thioesterase</fullName>
        <ecNumber evidence="3">3.1.2.-</ecNumber>
    </submittedName>
</protein>
<evidence type="ECO:0000313" key="4">
    <source>
        <dbReference type="Proteomes" id="UP001589605"/>
    </source>
</evidence>
<keyword evidence="4" id="KW-1185">Reference proteome</keyword>
<dbReference type="InterPro" id="IPR050563">
    <property type="entry name" value="4-hydroxybenzoyl-CoA_TE"/>
</dbReference>
<dbReference type="EMBL" id="JBHMEZ010000003">
    <property type="protein sequence ID" value="MFB9052575.1"/>
    <property type="molecule type" value="Genomic_DNA"/>
</dbReference>
<dbReference type="SUPFAM" id="SSF54637">
    <property type="entry name" value="Thioesterase/thiol ester dehydrase-isomerase"/>
    <property type="match status" value="1"/>
</dbReference>
<dbReference type="RefSeq" id="WP_382381756.1">
    <property type="nucleotide sequence ID" value="NZ_JBHMEZ010000003.1"/>
</dbReference>
<dbReference type="CDD" id="cd00586">
    <property type="entry name" value="4HBT"/>
    <property type="match status" value="1"/>
</dbReference>
<reference evidence="3 4" key="1">
    <citation type="submission" date="2024-09" db="EMBL/GenBank/DDBJ databases">
        <authorList>
            <person name="Sun Q."/>
            <person name="Mori K."/>
        </authorList>
    </citation>
    <scope>NUCLEOTIDE SEQUENCE [LARGE SCALE GENOMIC DNA]</scope>
    <source>
        <strain evidence="3 4">CECT 8286</strain>
    </source>
</reference>
<comment type="similarity">
    <text evidence="1">Belongs to the 4-hydroxybenzoyl-CoA thioesterase family.</text>
</comment>
<evidence type="ECO:0000256" key="1">
    <source>
        <dbReference type="ARBA" id="ARBA00005953"/>
    </source>
</evidence>
<comment type="caution">
    <text evidence="3">The sequence shown here is derived from an EMBL/GenBank/DDBJ whole genome shotgun (WGS) entry which is preliminary data.</text>
</comment>
<dbReference type="PANTHER" id="PTHR31793">
    <property type="entry name" value="4-HYDROXYBENZOYL-COA THIOESTERASE FAMILY MEMBER"/>
    <property type="match status" value="1"/>
</dbReference>
<dbReference type="PANTHER" id="PTHR31793:SF27">
    <property type="entry name" value="NOVEL THIOESTERASE SUPERFAMILY DOMAIN AND SAPOSIN A-TYPE DOMAIN CONTAINING PROTEIN (0610012H03RIK)"/>
    <property type="match status" value="1"/>
</dbReference>
<keyword evidence="2 3" id="KW-0378">Hydrolase</keyword>